<keyword evidence="1" id="KW-0378">Hydrolase</keyword>
<sequence length="660" mass="71485">MKKKLSVGILLSVIVVSLPFGSGKIVRAETPAASTVSFLYFNDGHEINPVVDKLGTRGGVARLKTLIESVKGDKIVAFGGDLGGGTLFGGIFKGFPMVEAFNRFPIDVANFGQHDFDAGSANTLELIKASNFTWISSNLIGKDGKSFGHVPSYQVYEKQGIRIGVIGLTSAMQTTTQDEDVKQSDVIESAKTVVDQLKREQHPDLIVALTQEPVQDDKLLMQAIPDIRVVFTEEEAEEKSFVYDVDGAAKRYIFSPQGNMGSIIRLNIGKGTDGQLTLAHEIMKVDETVKEDEALAGLAKEYQTKLDDELGKTIAHSDSDLPYGDNHESRFKETAIGNFISDAYRDYYQTDVAFANGGGIRASAGQGNFTLKDAKSILPFNNKIVVAEVTGDMLLSALENSVAAVDKLAGGFLQVSGISYTYNPGKTVGQRIEQATVNGKPINKGQKYRAALSNYIYTGGDKYTMFGNAKTVVGASEALTDFELLIAYAKKLETISSKVEGRIQVNGFADVTSDHWAQKDVYSLSSKGIMNGIDDARFAPNQSITRSEFTGYLAKGLGLEQQTITDESGLTGMEPKDALTREEMAVVMKYIYETKTGKQLEAVASMPFEDDNLIADEARAAVSGLTARGLLNGRMPTMFAPKAYATRAEIAHIIMNLISL</sequence>
<dbReference type="InterPro" id="IPR006179">
    <property type="entry name" value="5_nucleotidase/apyrase"/>
</dbReference>
<feature type="domain" description="SLH" evidence="2">
    <location>
        <begin position="605"/>
        <end position="660"/>
    </location>
</feature>
<dbReference type="PANTHER" id="PTHR11575:SF24">
    <property type="entry name" value="5'-NUCLEOTIDASE"/>
    <property type="match status" value="1"/>
</dbReference>
<keyword evidence="1" id="KW-0547">Nucleotide-binding</keyword>
<evidence type="ECO:0000259" key="2">
    <source>
        <dbReference type="PROSITE" id="PS51272"/>
    </source>
</evidence>
<evidence type="ECO:0000313" key="4">
    <source>
        <dbReference type="Proteomes" id="UP000450917"/>
    </source>
</evidence>
<dbReference type="GO" id="GO:0016787">
    <property type="term" value="F:hydrolase activity"/>
    <property type="evidence" value="ECO:0007669"/>
    <property type="project" value="UniProtKB-KW"/>
</dbReference>
<evidence type="ECO:0000256" key="1">
    <source>
        <dbReference type="RuleBase" id="RU362119"/>
    </source>
</evidence>
<feature type="domain" description="SLH" evidence="2">
    <location>
        <begin position="504"/>
        <end position="567"/>
    </location>
</feature>
<protein>
    <recommendedName>
        <fullName evidence="2">SLH domain-containing protein</fullName>
    </recommendedName>
</protein>
<dbReference type="InterPro" id="IPR001119">
    <property type="entry name" value="SLH_dom"/>
</dbReference>
<dbReference type="InterPro" id="IPR036907">
    <property type="entry name" value="5'-Nucleotdase_C_sf"/>
</dbReference>
<proteinExistence type="inferred from homology"/>
<dbReference type="PANTHER" id="PTHR11575">
    <property type="entry name" value="5'-NUCLEOTIDASE-RELATED"/>
    <property type="match status" value="1"/>
</dbReference>
<dbReference type="EMBL" id="WNZX01000002">
    <property type="protein sequence ID" value="MUG69926.1"/>
    <property type="molecule type" value="Genomic_DNA"/>
</dbReference>
<dbReference type="PROSITE" id="PS51272">
    <property type="entry name" value="SLH"/>
    <property type="match status" value="2"/>
</dbReference>
<dbReference type="GO" id="GO:0009166">
    <property type="term" value="P:nucleotide catabolic process"/>
    <property type="evidence" value="ECO:0007669"/>
    <property type="project" value="InterPro"/>
</dbReference>
<name>A0A7X3CRP7_9BACL</name>
<dbReference type="AlphaFoldDB" id="A0A7X3CRP7"/>
<reference evidence="3 4" key="1">
    <citation type="submission" date="2019-11" db="EMBL/GenBank/DDBJ databases">
        <title>Draft genome sequences of five Paenibacillus species of dairy origin.</title>
        <authorList>
            <person name="Olajide A.M."/>
            <person name="Chen S."/>
            <person name="Lapointe G."/>
        </authorList>
    </citation>
    <scope>NUCLEOTIDE SEQUENCE [LARGE SCALE GENOMIC DNA]</scope>
    <source>
        <strain evidence="3 4">2CS3</strain>
    </source>
</reference>
<dbReference type="SUPFAM" id="SSF55816">
    <property type="entry name" value="5'-nucleotidase (syn. UDP-sugar hydrolase), C-terminal domain"/>
    <property type="match status" value="1"/>
</dbReference>
<gene>
    <name evidence="3" type="ORF">GNP93_04465</name>
</gene>
<dbReference type="Pfam" id="PF02872">
    <property type="entry name" value="5_nucleotid_C"/>
    <property type="match status" value="1"/>
</dbReference>
<dbReference type="Proteomes" id="UP000450917">
    <property type="component" value="Unassembled WGS sequence"/>
</dbReference>
<evidence type="ECO:0000313" key="3">
    <source>
        <dbReference type="EMBL" id="MUG69926.1"/>
    </source>
</evidence>
<dbReference type="SUPFAM" id="SSF56300">
    <property type="entry name" value="Metallo-dependent phosphatases"/>
    <property type="match status" value="1"/>
</dbReference>
<organism evidence="3 4">
    <name type="scientific">Paenibacillus validus</name>
    <dbReference type="NCBI Taxonomy" id="44253"/>
    <lineage>
        <taxon>Bacteria</taxon>
        <taxon>Bacillati</taxon>
        <taxon>Bacillota</taxon>
        <taxon>Bacilli</taxon>
        <taxon>Bacillales</taxon>
        <taxon>Paenibacillaceae</taxon>
        <taxon>Paenibacillus</taxon>
    </lineage>
</organism>
<dbReference type="GO" id="GO:0000166">
    <property type="term" value="F:nucleotide binding"/>
    <property type="evidence" value="ECO:0007669"/>
    <property type="project" value="UniProtKB-KW"/>
</dbReference>
<dbReference type="Pfam" id="PF00395">
    <property type="entry name" value="SLH"/>
    <property type="match status" value="2"/>
</dbReference>
<dbReference type="PRINTS" id="PR01607">
    <property type="entry name" value="APYRASEFAMLY"/>
</dbReference>
<dbReference type="Gene3D" id="3.90.780.10">
    <property type="entry name" value="5'-Nucleotidase, C-terminal domain"/>
    <property type="match status" value="1"/>
</dbReference>
<dbReference type="InterPro" id="IPR029052">
    <property type="entry name" value="Metallo-depent_PP-like"/>
</dbReference>
<comment type="caution">
    <text evidence="3">The sequence shown here is derived from an EMBL/GenBank/DDBJ whole genome shotgun (WGS) entry which is preliminary data.</text>
</comment>
<accession>A0A7X3CRP7</accession>
<comment type="similarity">
    <text evidence="1">Belongs to the 5'-nucleotidase family.</text>
</comment>
<keyword evidence="4" id="KW-1185">Reference proteome</keyword>
<dbReference type="RefSeq" id="WP_155614099.1">
    <property type="nucleotide sequence ID" value="NZ_WNZX01000002.1"/>
</dbReference>
<dbReference type="InterPro" id="IPR008334">
    <property type="entry name" value="5'-Nucleotdase_C"/>
</dbReference>
<dbReference type="Gene3D" id="3.60.21.10">
    <property type="match status" value="1"/>
</dbReference>